<reference evidence="1 2" key="1">
    <citation type="journal article" date="2010" name="Science">
        <title>Genomic comparison of the ants Camponotus floridanus and Harpegnathos saltator.</title>
        <authorList>
            <person name="Bonasio R."/>
            <person name="Zhang G."/>
            <person name="Ye C."/>
            <person name="Mutti N.S."/>
            <person name="Fang X."/>
            <person name="Qin N."/>
            <person name="Donahue G."/>
            <person name="Yang P."/>
            <person name="Li Q."/>
            <person name="Li C."/>
            <person name="Zhang P."/>
            <person name="Huang Z."/>
            <person name="Berger S.L."/>
            <person name="Reinberg D."/>
            <person name="Wang J."/>
            <person name="Liebig J."/>
        </authorList>
    </citation>
    <scope>NUCLEOTIDE SEQUENCE [LARGE SCALE GENOMIC DNA]</scope>
    <source>
        <strain evidence="2">C129</strain>
    </source>
</reference>
<evidence type="ECO:0000313" key="2">
    <source>
        <dbReference type="Proteomes" id="UP000000311"/>
    </source>
</evidence>
<dbReference type="EMBL" id="GL435626">
    <property type="protein sequence ID" value="EFN72886.1"/>
    <property type="molecule type" value="Genomic_DNA"/>
</dbReference>
<protein>
    <submittedName>
        <fullName evidence="1">Uncharacterized protein</fullName>
    </submittedName>
</protein>
<organism evidence="2">
    <name type="scientific">Camponotus floridanus</name>
    <name type="common">Florida carpenter ant</name>
    <dbReference type="NCBI Taxonomy" id="104421"/>
    <lineage>
        <taxon>Eukaryota</taxon>
        <taxon>Metazoa</taxon>
        <taxon>Ecdysozoa</taxon>
        <taxon>Arthropoda</taxon>
        <taxon>Hexapoda</taxon>
        <taxon>Insecta</taxon>
        <taxon>Pterygota</taxon>
        <taxon>Neoptera</taxon>
        <taxon>Endopterygota</taxon>
        <taxon>Hymenoptera</taxon>
        <taxon>Apocrita</taxon>
        <taxon>Aculeata</taxon>
        <taxon>Formicoidea</taxon>
        <taxon>Formicidae</taxon>
        <taxon>Formicinae</taxon>
        <taxon>Camponotus</taxon>
    </lineage>
</organism>
<dbReference type="AlphaFoldDB" id="E2A0I3"/>
<proteinExistence type="predicted"/>
<accession>E2A0I3</accession>
<gene>
    <name evidence="1" type="ORF">EAG_11177</name>
</gene>
<name>E2A0I3_CAMFO</name>
<sequence length="86" mass="9326">MLCDHSGNSARCEAIGRGVVVRAWMAARASFAYLVLVLRSIGVIRDANINQPLAFVLHARFPHTSAFIADCGSVEEQMPPSSHFPS</sequence>
<evidence type="ECO:0000313" key="1">
    <source>
        <dbReference type="EMBL" id="EFN72886.1"/>
    </source>
</evidence>
<dbReference type="InParanoid" id="E2A0I3"/>
<dbReference type="Proteomes" id="UP000000311">
    <property type="component" value="Unassembled WGS sequence"/>
</dbReference>
<keyword evidence="2" id="KW-1185">Reference proteome</keyword>